<dbReference type="HOGENOM" id="CLU_1799932_0_0_1"/>
<dbReference type="EMBL" id="CM000851">
    <property type="protein sequence ID" value="KRH00683.1"/>
    <property type="molecule type" value="Genomic_DNA"/>
</dbReference>
<reference evidence="5" key="2">
    <citation type="submission" date="2018-02" db="UniProtKB">
        <authorList>
            <consortium name="EnsemblPlants"/>
        </authorList>
    </citation>
    <scope>IDENTIFICATION</scope>
    <source>
        <strain evidence="5">Williams 82</strain>
    </source>
</reference>
<evidence type="ECO:0000256" key="1">
    <source>
        <dbReference type="PROSITE-ProRule" id="PRU00047"/>
    </source>
</evidence>
<keyword evidence="1" id="KW-0862">Zinc</keyword>
<accession>K7MU72</accession>
<dbReference type="EMBL" id="CM000851">
    <property type="protein sequence ID" value="KRH00684.1"/>
    <property type="molecule type" value="Genomic_DNA"/>
</dbReference>
<protein>
    <recommendedName>
        <fullName evidence="3">CCHC-type domain-containing protein</fullName>
    </recommendedName>
</protein>
<evidence type="ECO:0000313" key="5">
    <source>
        <dbReference type="EnsemblPlants" id="KRH00683"/>
    </source>
</evidence>
<dbReference type="AlphaFoldDB" id="K7MU72"/>
<dbReference type="PROSITE" id="PS50158">
    <property type="entry name" value="ZF_CCHC"/>
    <property type="match status" value="1"/>
</dbReference>
<dbReference type="GeneID" id="102661142"/>
<reference evidence="4 5" key="1">
    <citation type="journal article" date="2010" name="Nature">
        <title>Genome sequence of the palaeopolyploid soybean.</title>
        <authorList>
            <person name="Schmutz J."/>
            <person name="Cannon S.B."/>
            <person name="Schlueter J."/>
            <person name="Ma J."/>
            <person name="Mitros T."/>
            <person name="Nelson W."/>
            <person name="Hyten D.L."/>
            <person name="Song Q."/>
            <person name="Thelen J.J."/>
            <person name="Cheng J."/>
            <person name="Xu D."/>
            <person name="Hellsten U."/>
            <person name="May G.D."/>
            <person name="Yu Y."/>
            <person name="Sakurai T."/>
            <person name="Umezawa T."/>
            <person name="Bhattacharyya M.K."/>
            <person name="Sandhu D."/>
            <person name="Valliyodan B."/>
            <person name="Lindquist E."/>
            <person name="Peto M."/>
            <person name="Grant D."/>
            <person name="Shu S."/>
            <person name="Goodstein D."/>
            <person name="Barry K."/>
            <person name="Futrell-Griggs M."/>
            <person name="Abernathy B."/>
            <person name="Du J."/>
            <person name="Tian Z."/>
            <person name="Zhu L."/>
            <person name="Gill N."/>
            <person name="Joshi T."/>
            <person name="Libault M."/>
            <person name="Sethuraman A."/>
            <person name="Zhang X.-C."/>
            <person name="Shinozaki K."/>
            <person name="Nguyen H.T."/>
            <person name="Wing R.A."/>
            <person name="Cregan P."/>
            <person name="Specht J."/>
            <person name="Grimwood J."/>
            <person name="Rokhsar D."/>
            <person name="Stacey G."/>
            <person name="Shoemaker R.C."/>
            <person name="Jackson S.A."/>
        </authorList>
    </citation>
    <scope>NUCLEOTIDE SEQUENCE [LARGE SCALE GENOMIC DNA]</scope>
    <source>
        <strain evidence="5">cv. Williams 82</strain>
        <tissue evidence="4">Callus</tissue>
    </source>
</reference>
<dbReference type="InterPro" id="IPR001878">
    <property type="entry name" value="Znf_CCHC"/>
</dbReference>
<keyword evidence="1" id="KW-0479">Metal-binding</keyword>
<dbReference type="PaxDb" id="3847-GLYMA18G46293.1"/>
<dbReference type="OrthoDB" id="8026949at2759"/>
<dbReference type="OMA" id="NFRKWAL"/>
<evidence type="ECO:0000313" key="4">
    <source>
        <dbReference type="EMBL" id="KRH00683.1"/>
    </source>
</evidence>
<dbReference type="KEGG" id="gmx:102661142"/>
<proteinExistence type="predicted"/>
<dbReference type="Gramene" id="KRH00683">
    <property type="protein sequence ID" value="KRH00683"/>
    <property type="gene ID" value="GLYMA_18G228800"/>
</dbReference>
<dbReference type="SMART" id="SM00343">
    <property type="entry name" value="ZnF_C2HC"/>
    <property type="match status" value="2"/>
</dbReference>
<dbReference type="Proteomes" id="UP000008827">
    <property type="component" value="Chromosome 18"/>
</dbReference>
<dbReference type="Gramene" id="KRH00684">
    <property type="protein sequence ID" value="KRH00684"/>
    <property type="gene ID" value="GLYMA_18G228800"/>
</dbReference>
<evidence type="ECO:0000256" key="2">
    <source>
        <dbReference type="SAM" id="MobiDB-lite"/>
    </source>
</evidence>
<keyword evidence="6" id="KW-1185">Reference proteome</keyword>
<evidence type="ECO:0000259" key="3">
    <source>
        <dbReference type="PROSITE" id="PS50158"/>
    </source>
</evidence>
<organism evidence="5">
    <name type="scientific">Glycine max</name>
    <name type="common">Soybean</name>
    <name type="synonym">Glycine hispida</name>
    <dbReference type="NCBI Taxonomy" id="3847"/>
    <lineage>
        <taxon>Eukaryota</taxon>
        <taxon>Viridiplantae</taxon>
        <taxon>Streptophyta</taxon>
        <taxon>Embryophyta</taxon>
        <taxon>Tracheophyta</taxon>
        <taxon>Spermatophyta</taxon>
        <taxon>Magnoliopsida</taxon>
        <taxon>eudicotyledons</taxon>
        <taxon>Gunneridae</taxon>
        <taxon>Pentapetalae</taxon>
        <taxon>rosids</taxon>
        <taxon>fabids</taxon>
        <taxon>Fabales</taxon>
        <taxon>Fabaceae</taxon>
        <taxon>Papilionoideae</taxon>
        <taxon>50 kb inversion clade</taxon>
        <taxon>NPAAA clade</taxon>
        <taxon>indigoferoid/millettioid clade</taxon>
        <taxon>Phaseoleae</taxon>
        <taxon>Glycine</taxon>
        <taxon>Glycine subgen. Soja</taxon>
    </lineage>
</organism>
<dbReference type="InterPro" id="IPR036875">
    <property type="entry name" value="Znf_CCHC_sf"/>
</dbReference>
<dbReference type="RefSeq" id="XP_006602781.1">
    <property type="nucleotide sequence ID" value="XM_006602718.4"/>
</dbReference>
<gene>
    <name evidence="5" type="primary">LOC102661142</name>
    <name evidence="4" type="ORF">GLYMA_18G228800</name>
</gene>
<keyword evidence="1" id="KW-0863">Zinc-finger</keyword>
<dbReference type="EnsemblPlants" id="KRH00683">
    <property type="protein sequence ID" value="KRH00683"/>
    <property type="gene ID" value="GLYMA_18G228800"/>
</dbReference>
<dbReference type="GO" id="GO:0003676">
    <property type="term" value="F:nucleic acid binding"/>
    <property type="evidence" value="ECO:0007669"/>
    <property type="project" value="InterPro"/>
</dbReference>
<dbReference type="SUPFAM" id="SSF57756">
    <property type="entry name" value="Retrovirus zinc finger-like domains"/>
    <property type="match status" value="1"/>
</dbReference>
<dbReference type="Gene3D" id="4.10.60.10">
    <property type="entry name" value="Zinc finger, CCHC-type"/>
    <property type="match status" value="1"/>
</dbReference>
<dbReference type="GO" id="GO:0008270">
    <property type="term" value="F:zinc ion binding"/>
    <property type="evidence" value="ECO:0007669"/>
    <property type="project" value="UniProtKB-KW"/>
</dbReference>
<feature type="domain" description="CCHC-type" evidence="3">
    <location>
        <begin position="124"/>
        <end position="140"/>
    </location>
</feature>
<feature type="region of interest" description="Disordered" evidence="2">
    <location>
        <begin position="1"/>
        <end position="26"/>
    </location>
</feature>
<reference evidence="4" key="3">
    <citation type="submission" date="2018-07" db="EMBL/GenBank/DDBJ databases">
        <title>WGS assembly of Glycine max.</title>
        <authorList>
            <person name="Schmutz J."/>
            <person name="Cannon S."/>
            <person name="Schlueter J."/>
            <person name="Ma J."/>
            <person name="Mitros T."/>
            <person name="Nelson W."/>
            <person name="Hyten D."/>
            <person name="Song Q."/>
            <person name="Thelen J."/>
            <person name="Cheng J."/>
            <person name="Xu D."/>
            <person name="Hellsten U."/>
            <person name="May G."/>
            <person name="Yu Y."/>
            <person name="Sakurai T."/>
            <person name="Umezawa T."/>
            <person name="Bhattacharyya M."/>
            <person name="Sandhu D."/>
            <person name="Valliyodan B."/>
            <person name="Lindquist E."/>
            <person name="Peto M."/>
            <person name="Grant D."/>
            <person name="Shu S."/>
            <person name="Goodstein D."/>
            <person name="Barry K."/>
            <person name="Futrell-Griggs M."/>
            <person name="Abernathy B."/>
            <person name="Du J."/>
            <person name="Tian Z."/>
            <person name="Zhu L."/>
            <person name="Gill N."/>
            <person name="Joshi T."/>
            <person name="Libault M."/>
            <person name="Sethuraman A."/>
            <person name="Zhang X."/>
            <person name="Shinozaki K."/>
            <person name="Nguyen H."/>
            <person name="Wing R."/>
            <person name="Cregan P."/>
            <person name="Specht J."/>
            <person name="Grimwood J."/>
            <person name="Rokhsar D."/>
            <person name="Stacey G."/>
            <person name="Shoemaker R."/>
            <person name="Jackson S."/>
        </authorList>
    </citation>
    <scope>NUCLEOTIDE SEQUENCE</scope>
    <source>
        <tissue evidence="4">Callus</tissue>
    </source>
</reference>
<evidence type="ECO:0000313" key="6">
    <source>
        <dbReference type="Proteomes" id="UP000008827"/>
    </source>
</evidence>
<dbReference type="EnsemblPlants" id="KRH00684">
    <property type="protein sequence ID" value="KRH00684"/>
    <property type="gene ID" value="GLYMA_18G228800"/>
</dbReference>
<name>K7MU72_SOYBN</name>
<sequence length="144" mass="16208">MDVDDKLSSKKPHGLADEATAATETVSEKEERPLRLYFGNGPRIHKQLCIKYGVVDKRCEKCGKVGQLTCFSPAFRKWALGRVTEEELNQTCKICNERGHIYLDCDLPNELAEVPPPKQKRTVRCGLCGEAGHNKRTCPKARHN</sequence>